<evidence type="ECO:0000313" key="2">
    <source>
        <dbReference type="EMBL" id="XCM37027.1"/>
    </source>
</evidence>
<feature type="transmembrane region" description="Helical" evidence="1">
    <location>
        <begin position="909"/>
        <end position="933"/>
    </location>
</feature>
<name>A0AAU8JCV1_9CYAN</name>
<sequence length="1234" mass="134716">MSVKITFSSELMQNYKQAEIVAPDTQFEALQTNEGHSLLFSIGTNNVFYLTKELVDHATGWQKTDLSSTLSQYHNGLPVVAKTFAVSQSINNDNVDIALAITVDGQDYLYLAQNNSNSDMSWSQKVNWLIMPFDDKNHSFSNIEINDIYIAQVHNGEYIVVDIIKNPDDSQKFVFRYYIDPTQRITGQIWNAHDLPANLEPDQIKSCLGKRSRERVEGIYTLGDIDNKLELIYTPLYNPFNPRVPANPVRLVTPPSASAIAVGAAADSNFTDLFVAGDKALYYFPYDRQQDGKEGIKVFENDIFLDVQKLFVHTTDSKVIVWGVNRAQEIFYTTCNKADIKNSSAWSYPLALLNGVEQVTPYVNCVNDGNTFFAHVGGNQLKKAVQSPETTIWKYNDILLPSLYRDAKSLKFNSYTTRIHVADDKNAPIYRAKIKICSLDSCSVYINNRYYILDKEPIEITSDSMGGITIVEKVSSLKGSCFKIYGNDGHAISINPMDKPRKKVEQLDSIEKLNNAKIEYGAIDSTPKSLISSSTSDADKQAVVDSIKQLATVSQSLPADGSVKTATPTTTSSLSAVPHNQIFALAVQPNSFNAFAGGNAVALPAHNFPTSNGFSDFTSAIEVVAGDFISFWENIWEFGKEVFHVFIVAAEDAWHFIAKIGEKAYRFVIDCAEKVAHAFELVFNAIKTFIGDLIDYLKFLFDWEDFVRTKDVFKKLLLLYFDHVLDGIEGFKTDFNGFITEAKNTVDDWAGIKHDDWQPSVQNSSHPLGYLQAITDIEEVFTSPAMFLFQHFVHNAPNSQSQGSSNAAVDVIDDLLNRTIQALEDEGNVLIDAVNRIQFELIGNSQYESLSLSDVLKKLTAIVVDALLNSTEDLVDILIDVFVILAGAVIKALDTPIWIPVLSDILEDVGITISFSMLDVIMMIGAVPATLVYKGIKGSAPFSSGDGFSDKILAAKDLDSLRTAFASSSTGGGSGGIHSVAPYEIQSMMLHEIQPMMSIAAVSADGSGKEESSLVPIDLPKNAKDPIFLIGHLLGGVVAMLTSVLAVADALSDEGSSEYETAVGISGAVGAMSAGLATVLAQPYPIQNAVMSKISSVSTGATLLGKVAFYAAPKAIAKKRGITDAGEIQSLTTKTKKIGTGFDATIAVLALLPTCYHFSELSSYPASRNRTEAILDETSNICNYLNRICAFAVRMDEEPKSKAILAGVMGVLIALYGGLQISESIIEATGGLNG</sequence>
<dbReference type="RefSeq" id="WP_190876812.1">
    <property type="nucleotide sequence ID" value="NZ_CP159837.1"/>
</dbReference>
<protein>
    <submittedName>
        <fullName evidence="2">Uncharacterized protein</fullName>
    </submittedName>
</protein>
<dbReference type="AlphaFoldDB" id="A0AAU8JCV1"/>
<accession>A0AAU8JCV1</accession>
<keyword evidence="1" id="KW-0812">Transmembrane</keyword>
<dbReference type="EMBL" id="CP159837">
    <property type="protein sequence ID" value="XCM37027.1"/>
    <property type="molecule type" value="Genomic_DNA"/>
</dbReference>
<keyword evidence="1" id="KW-0472">Membrane</keyword>
<feature type="transmembrane region" description="Helical" evidence="1">
    <location>
        <begin position="1027"/>
        <end position="1051"/>
    </location>
</feature>
<organism evidence="2">
    <name type="scientific">Planktothricoides raciborskii GIHE-MW2</name>
    <dbReference type="NCBI Taxonomy" id="2792601"/>
    <lineage>
        <taxon>Bacteria</taxon>
        <taxon>Bacillati</taxon>
        <taxon>Cyanobacteriota</taxon>
        <taxon>Cyanophyceae</taxon>
        <taxon>Oscillatoriophycideae</taxon>
        <taxon>Oscillatoriales</taxon>
        <taxon>Oscillatoriaceae</taxon>
        <taxon>Planktothricoides</taxon>
    </lineage>
</organism>
<proteinExistence type="predicted"/>
<evidence type="ECO:0000256" key="1">
    <source>
        <dbReference type="SAM" id="Phobius"/>
    </source>
</evidence>
<gene>
    <name evidence="2" type="ORF">ABWT76_005833</name>
</gene>
<feature type="transmembrane region" description="Helical" evidence="1">
    <location>
        <begin position="1203"/>
        <end position="1219"/>
    </location>
</feature>
<keyword evidence="1" id="KW-1133">Transmembrane helix</keyword>
<reference evidence="2" key="1">
    <citation type="submission" date="2024-07" db="EMBL/GenBank/DDBJ databases">
        <authorList>
            <person name="Kim Y.J."/>
            <person name="Jeong J.Y."/>
        </authorList>
    </citation>
    <scope>NUCLEOTIDE SEQUENCE</scope>
    <source>
        <strain evidence="2">GIHE-MW2</strain>
    </source>
</reference>
<feature type="transmembrane region" description="Helical" evidence="1">
    <location>
        <begin position="1063"/>
        <end position="1081"/>
    </location>
</feature>